<keyword evidence="8" id="KW-1185">Reference proteome</keyword>
<dbReference type="SUPFAM" id="SSF56935">
    <property type="entry name" value="Porins"/>
    <property type="match status" value="1"/>
</dbReference>
<dbReference type="InterPro" id="IPR011662">
    <property type="entry name" value="Secretin/TonB_short_N"/>
</dbReference>
<dbReference type="Gene3D" id="3.55.50.30">
    <property type="match status" value="1"/>
</dbReference>
<evidence type="ECO:0000256" key="4">
    <source>
        <dbReference type="ARBA" id="ARBA00023237"/>
    </source>
</evidence>
<organism evidence="7 8">
    <name type="scientific">Pseudovibrio brasiliensis</name>
    <dbReference type="NCBI Taxonomy" id="1898042"/>
    <lineage>
        <taxon>Bacteria</taxon>
        <taxon>Pseudomonadati</taxon>
        <taxon>Pseudomonadota</taxon>
        <taxon>Alphaproteobacteria</taxon>
        <taxon>Hyphomicrobiales</taxon>
        <taxon>Stappiaceae</taxon>
        <taxon>Pseudovibrio</taxon>
    </lineage>
</organism>
<dbReference type="SMART" id="SM00965">
    <property type="entry name" value="STN"/>
    <property type="match status" value="1"/>
</dbReference>
<evidence type="ECO:0000256" key="2">
    <source>
        <dbReference type="ARBA" id="ARBA00022448"/>
    </source>
</evidence>
<keyword evidence="2" id="KW-0813">Transport</keyword>
<evidence type="ECO:0000259" key="6">
    <source>
        <dbReference type="SMART" id="SM00965"/>
    </source>
</evidence>
<feature type="region of interest" description="Disordered" evidence="5">
    <location>
        <begin position="201"/>
        <end position="222"/>
    </location>
</feature>
<name>A0ABX8AZ81_9HYPH</name>
<dbReference type="Gene3D" id="2.40.170.20">
    <property type="entry name" value="TonB-dependent receptor, beta-barrel domain"/>
    <property type="match status" value="1"/>
</dbReference>
<sequence length="965" mass="105530">MHLLSDILGKKKTQRLNGNSVSHLLVTALLGCSALTTGSVVFNQHVSAIAQEQSVSFLISAQPLSSAIREFIATTGWQISYSSDAVAGKHSSGVSGNMSPEAALTKLISGTGLQLRKRSSTSVALLPFGSKADASADSELLDEVVVYANTNPSNTESLFGDGDPRAIGKTTISRSLIETGGDAGGDINSQLKTLPNVQWQNDTATDAGDSSTSEQDLRPGQYSISGADVDANLFMLDGIGVNSRGAGYDDKADLPLDEKTIDLKATYGLHSQTVYIPDAVVQTLTVQDSDISARYGGFQGGVIEAETINPTTDRWSGFASIEGTADTLAKFNIATDDGENPYDVKPYEFLKLNGSIGVSGPIADGLSILSSFSNRYANTTREREPQFVEQKDVSTNTHSMTFLNKLKLDRDWGELSVTNTTTLYDQEFESHRYLMDEPAEFTGDGSSTQLSFQKDLGDLGEFSNLNFASNLFINTSKKGNIDKNNEFYALTAKARNGDFVDGLSNVCGDLPGENYIGCFYGGLGEKTQSETSLGSSFSVDGDWLEHKFSAGAGVNRIFARRERATELTFYSSSQTGTFDCVSSDDPACWNDEMYARSRVTYSPYETNVALTEVNLWAEAELNYGDFQFRPGVRLDYENFLNNVNVAPRLKASWEATDRVVISGGFNRYYDDSMLGYALKSGDSKSVTHWRNIKNGNISNELGAEGGWYYRSSKTAIDYASFGLRTPYNDEYTIGASVTDPLIDGVFRIKYLHRKGEDRFAKNEAGDALTNDGSSKYDSVSVEYAKTWSDLSFGPLNTLGFSVSASWAKRHVTNNSYFEEVELEDYIYYKGKSYTESGFDGVKGNLDIPIRGGLRLQAGLLDNRLKLWSSASFTLPYDGVIDSKENIDIEVDGTEQKHDVYVDHRYDFTTYVNAGASYQLTKTEFGDTVVTAKVSNVFNETGNATASDTNPYKKGRQFWLGLKTSF</sequence>
<keyword evidence="4" id="KW-0998">Cell outer membrane</keyword>
<evidence type="ECO:0000313" key="8">
    <source>
        <dbReference type="Proteomes" id="UP000680706"/>
    </source>
</evidence>
<comment type="subcellular location">
    <subcellularLocation>
        <location evidence="1">Cell outer membrane</location>
    </subcellularLocation>
</comment>
<evidence type="ECO:0000256" key="3">
    <source>
        <dbReference type="ARBA" id="ARBA00023136"/>
    </source>
</evidence>
<accession>A0ABX8AZ81</accession>
<evidence type="ECO:0000256" key="1">
    <source>
        <dbReference type="ARBA" id="ARBA00004442"/>
    </source>
</evidence>
<proteinExistence type="predicted"/>
<keyword evidence="3" id="KW-0472">Membrane</keyword>
<feature type="compositionally biased region" description="Polar residues" evidence="5">
    <location>
        <begin position="201"/>
        <end position="214"/>
    </location>
</feature>
<dbReference type="EMBL" id="CP074128">
    <property type="protein sequence ID" value="QUS58914.1"/>
    <property type="molecule type" value="Genomic_DNA"/>
</dbReference>
<dbReference type="InterPro" id="IPR036942">
    <property type="entry name" value="Beta-barrel_TonB_sf"/>
</dbReference>
<gene>
    <name evidence="7" type="ORF">KGB56_24635</name>
</gene>
<geneLocation type="plasmid" evidence="7 8">
    <name>pAb134-02</name>
</geneLocation>
<evidence type="ECO:0000313" key="7">
    <source>
        <dbReference type="EMBL" id="QUS58914.1"/>
    </source>
</evidence>
<keyword evidence="7" id="KW-0614">Plasmid</keyword>
<dbReference type="RefSeq" id="WP_075697577.1">
    <property type="nucleotide sequence ID" value="NZ_CP074128.1"/>
</dbReference>
<feature type="domain" description="Secretin/TonB short N-terminal" evidence="6">
    <location>
        <begin position="77"/>
        <end position="128"/>
    </location>
</feature>
<protein>
    <submittedName>
        <fullName evidence="7">Secretin and TonB N-terminal domain-containing protein</fullName>
    </submittedName>
</protein>
<dbReference type="Pfam" id="PF07660">
    <property type="entry name" value="STN"/>
    <property type="match status" value="1"/>
</dbReference>
<reference evidence="7 8" key="1">
    <citation type="journal article" date="2021" name="Angew. Chem. Int. Ed. Engl.">
        <title>A novel family of nonribosomal peptides modulate collective behavior in Pseudovibrio bacteria isolated from marine sponges.</title>
        <authorList>
            <person name="Ioca L.P."/>
            <person name="Dai Y."/>
            <person name="Kunakom S."/>
            <person name="Diaz-Espinosa J."/>
            <person name="Krunic A."/>
            <person name="Crnkovic C.M."/>
            <person name="Orjala J."/>
            <person name="Sanchez L.M."/>
            <person name="Ferreira A.G."/>
            <person name="Berlinck R.G.S."/>
            <person name="Eustaquio A.S."/>
        </authorList>
    </citation>
    <scope>NUCLEOTIDE SEQUENCE [LARGE SCALE GENOMIC DNA]</scope>
    <source>
        <strain evidence="7 8">Ab134</strain>
        <plasmid evidence="7 8">pAb134-02</plasmid>
    </source>
</reference>
<dbReference type="Proteomes" id="UP000680706">
    <property type="component" value="Plasmid pAb134-02"/>
</dbReference>
<evidence type="ECO:0000256" key="5">
    <source>
        <dbReference type="SAM" id="MobiDB-lite"/>
    </source>
</evidence>